<dbReference type="Gene3D" id="2.60.120.380">
    <property type="match status" value="1"/>
</dbReference>
<keyword evidence="1" id="KW-0732">Signal</keyword>
<accession>A0ABU9LNU9</accession>
<comment type="caution">
    <text evidence="3">The sequence shown here is derived from an EMBL/GenBank/DDBJ whole genome shotgun (WGS) entry which is preliminary data.</text>
</comment>
<sequence>MKLNYQKISIAFIAFLLIVSGALSVNNYSAQAAQGDSVKLGTVVKRTLDADGMDYFQFTSTKKQTMKLSFKDAGKKAIGLAVVKGLTAKQIEQLEQETISDAEFEKLLDEVKVVALIDNMKGEDSIGQHTAYVGLQKGTYFVMAIGEAAEVKKYGNAYSVSLAKSTKKYVEYESNDTRAKATAMQRSKVYEGSLAFLFDDVDYYKVQVPTTGKLVLKASTKKRADFSMNIYDAKKKKLKKTTTKSGNHYVTTASVKKGTYYVRVSGDAYDEFLLHYQLKAYVKTATPKASVANKKGTKNDRIKVTGVKKGDTVIVYADAKKKKVIAKKKATSSTVTFKTTKLSDRGGKVYVTAKNNVLYTSSTKSVTYKKVK</sequence>
<evidence type="ECO:0000256" key="1">
    <source>
        <dbReference type="SAM" id="SignalP"/>
    </source>
</evidence>
<keyword evidence="4" id="KW-1185">Reference proteome</keyword>
<dbReference type="InterPro" id="IPR007280">
    <property type="entry name" value="Peptidase_C_arc/bac"/>
</dbReference>
<evidence type="ECO:0000259" key="2">
    <source>
        <dbReference type="Pfam" id="PF04151"/>
    </source>
</evidence>
<gene>
    <name evidence="3" type="ORF">AAF454_10185</name>
</gene>
<reference evidence="3 4" key="1">
    <citation type="submission" date="2024-04" db="EMBL/GenBank/DDBJ databases">
        <authorList>
            <person name="Wu Y.S."/>
            <person name="Zhang L."/>
        </authorList>
    </citation>
    <scope>NUCLEOTIDE SEQUENCE [LARGE SCALE GENOMIC DNA]</scope>
    <source>
        <strain evidence="3 4">KG-01</strain>
    </source>
</reference>
<feature type="chain" id="PRO_5046042063" evidence="1">
    <location>
        <begin position="33"/>
        <end position="372"/>
    </location>
</feature>
<dbReference type="SUPFAM" id="SSF89260">
    <property type="entry name" value="Collagen-binding domain"/>
    <property type="match status" value="1"/>
</dbReference>
<proteinExistence type="predicted"/>
<organism evidence="3 4">
    <name type="scientific">Kurthia gibsonii</name>
    <dbReference type="NCBI Taxonomy" id="33946"/>
    <lineage>
        <taxon>Bacteria</taxon>
        <taxon>Bacillati</taxon>
        <taxon>Bacillota</taxon>
        <taxon>Bacilli</taxon>
        <taxon>Bacillales</taxon>
        <taxon>Caryophanaceae</taxon>
        <taxon>Kurthia</taxon>
    </lineage>
</organism>
<dbReference type="Proteomes" id="UP001398420">
    <property type="component" value="Unassembled WGS sequence"/>
</dbReference>
<evidence type="ECO:0000313" key="3">
    <source>
        <dbReference type="EMBL" id="MEL5988765.1"/>
    </source>
</evidence>
<dbReference type="RefSeq" id="WP_068453167.1">
    <property type="nucleotide sequence ID" value="NZ_JAWVOH010000002.1"/>
</dbReference>
<feature type="signal peptide" evidence="1">
    <location>
        <begin position="1"/>
        <end position="32"/>
    </location>
</feature>
<protein>
    <submittedName>
        <fullName evidence="3">Pre-peptidase C-terminal domain-containing protein</fullName>
    </submittedName>
</protein>
<name>A0ABU9LNU9_9BACL</name>
<dbReference type="EMBL" id="JBCEWA010000007">
    <property type="protein sequence ID" value="MEL5988765.1"/>
    <property type="molecule type" value="Genomic_DNA"/>
</dbReference>
<dbReference type="Pfam" id="PF04151">
    <property type="entry name" value="PPC"/>
    <property type="match status" value="1"/>
</dbReference>
<feature type="domain" description="Peptidase C-terminal archaeal/bacterial" evidence="2">
    <location>
        <begin position="200"/>
        <end position="266"/>
    </location>
</feature>
<evidence type="ECO:0000313" key="4">
    <source>
        <dbReference type="Proteomes" id="UP001398420"/>
    </source>
</evidence>